<organism evidence="3 4">
    <name type="scientific">Psilocybe cf. subviscida</name>
    <dbReference type="NCBI Taxonomy" id="2480587"/>
    <lineage>
        <taxon>Eukaryota</taxon>
        <taxon>Fungi</taxon>
        <taxon>Dikarya</taxon>
        <taxon>Basidiomycota</taxon>
        <taxon>Agaricomycotina</taxon>
        <taxon>Agaricomycetes</taxon>
        <taxon>Agaricomycetidae</taxon>
        <taxon>Agaricales</taxon>
        <taxon>Agaricineae</taxon>
        <taxon>Strophariaceae</taxon>
        <taxon>Psilocybe</taxon>
    </lineage>
</organism>
<feature type="chain" id="PRO_5034601111" evidence="2">
    <location>
        <begin position="18"/>
        <end position="456"/>
    </location>
</feature>
<dbReference type="PANTHER" id="PTHR35043:SF7">
    <property type="entry name" value="TRANSCRIPTION FACTOR DOMAIN-CONTAINING PROTEIN"/>
    <property type="match status" value="1"/>
</dbReference>
<feature type="transmembrane region" description="Helical" evidence="1">
    <location>
        <begin position="217"/>
        <end position="236"/>
    </location>
</feature>
<comment type="caution">
    <text evidence="3">The sequence shown here is derived from an EMBL/GenBank/DDBJ whole genome shotgun (WGS) entry which is preliminary data.</text>
</comment>
<keyword evidence="1" id="KW-0812">Transmembrane</keyword>
<feature type="transmembrane region" description="Helical" evidence="1">
    <location>
        <begin position="407"/>
        <end position="431"/>
    </location>
</feature>
<feature type="transmembrane region" description="Helical" evidence="1">
    <location>
        <begin position="342"/>
        <end position="363"/>
    </location>
</feature>
<gene>
    <name evidence="3" type="ORF">D9619_007198</name>
</gene>
<protein>
    <submittedName>
        <fullName evidence="3">Uncharacterized protein</fullName>
    </submittedName>
</protein>
<keyword evidence="2" id="KW-0732">Signal</keyword>
<evidence type="ECO:0000256" key="1">
    <source>
        <dbReference type="SAM" id="Phobius"/>
    </source>
</evidence>
<keyword evidence="1" id="KW-1133">Transmembrane helix</keyword>
<dbReference type="OrthoDB" id="9451547at2759"/>
<keyword evidence="1" id="KW-0472">Membrane</keyword>
<proteinExistence type="predicted"/>
<sequence>MVLYLVAAFLLPVAAEAASFTMNATESVTIPGFVPHMVISEDQRSILSIVWSCVATLFACAWVAVHPDVPGLDDEGFDHFFHRVKLLGWVLISPEAVLVWAWRQHRGAQALRYMFNYGKQQVHSTNWGLGHGHFLQMGGFVICPDKEDPDSTFIASPEQLQDLTTAGIIDFPTEVKTCDIDDKNKGDGLTYFIAIGQLIWFVTQCIARTVVGLSITLFELVAVSFAPLTIVMYILWWRKPQNAQAPIVIMVKPEPPKETNLILSFIQAPIKTFEDMLGTTRRSQSIPPRSRKLPRFYAYPHEHDPDKISATPLWAGSFLGTIFGIIHLIGWEFTFATQLEKLLWRASSVVIIVAPLLTVFNVLSARKNLHPKRKWLAVRDTEKRASEISEVSNESQRSSVGHICRRIWYGFTAGVLAFGYIAARLILLGVMCSSLRALPGKQLQGVDWITDIPHIL</sequence>
<feature type="signal peptide" evidence="2">
    <location>
        <begin position="1"/>
        <end position="17"/>
    </location>
</feature>
<feature type="transmembrane region" description="Helical" evidence="1">
    <location>
        <begin position="45"/>
        <end position="65"/>
    </location>
</feature>
<name>A0A8H5EWT9_9AGAR</name>
<evidence type="ECO:0000256" key="2">
    <source>
        <dbReference type="SAM" id="SignalP"/>
    </source>
</evidence>
<reference evidence="3 4" key="1">
    <citation type="journal article" date="2020" name="ISME J.">
        <title>Uncovering the hidden diversity of litter-decomposition mechanisms in mushroom-forming fungi.</title>
        <authorList>
            <person name="Floudas D."/>
            <person name="Bentzer J."/>
            <person name="Ahren D."/>
            <person name="Johansson T."/>
            <person name="Persson P."/>
            <person name="Tunlid A."/>
        </authorList>
    </citation>
    <scope>NUCLEOTIDE SEQUENCE [LARGE SCALE GENOMIC DNA]</scope>
    <source>
        <strain evidence="3 4">CBS 101986</strain>
    </source>
</reference>
<evidence type="ECO:0000313" key="3">
    <source>
        <dbReference type="EMBL" id="KAF5315266.1"/>
    </source>
</evidence>
<feature type="transmembrane region" description="Helical" evidence="1">
    <location>
        <begin position="313"/>
        <end position="330"/>
    </location>
</feature>
<keyword evidence="4" id="KW-1185">Reference proteome</keyword>
<evidence type="ECO:0000313" key="4">
    <source>
        <dbReference type="Proteomes" id="UP000567179"/>
    </source>
</evidence>
<dbReference type="PANTHER" id="PTHR35043">
    <property type="entry name" value="TRANSCRIPTION FACTOR DOMAIN-CONTAINING PROTEIN"/>
    <property type="match status" value="1"/>
</dbReference>
<dbReference type="EMBL" id="JAACJJ010000043">
    <property type="protein sequence ID" value="KAF5315266.1"/>
    <property type="molecule type" value="Genomic_DNA"/>
</dbReference>
<feature type="transmembrane region" description="Helical" evidence="1">
    <location>
        <begin position="189"/>
        <end position="211"/>
    </location>
</feature>
<accession>A0A8H5EWT9</accession>
<dbReference type="AlphaFoldDB" id="A0A8H5EWT9"/>
<dbReference type="Proteomes" id="UP000567179">
    <property type="component" value="Unassembled WGS sequence"/>
</dbReference>